<dbReference type="PROSITE" id="PS50113">
    <property type="entry name" value="PAC"/>
    <property type="match status" value="1"/>
</dbReference>
<comment type="caution">
    <text evidence="8">The sequence shown here is derived from an EMBL/GenBank/DDBJ whole genome shotgun (WGS) entry which is preliminary data.</text>
</comment>
<feature type="domain" description="EAL" evidence="6">
    <location>
        <begin position="464"/>
        <end position="720"/>
    </location>
</feature>
<dbReference type="Pfam" id="PF00990">
    <property type="entry name" value="GGDEF"/>
    <property type="match status" value="1"/>
</dbReference>
<dbReference type="CDD" id="cd01949">
    <property type="entry name" value="GGDEF"/>
    <property type="match status" value="1"/>
</dbReference>
<evidence type="ECO:0000256" key="1">
    <source>
        <dbReference type="PROSITE-ProRule" id="PRU00169"/>
    </source>
</evidence>
<dbReference type="InterPro" id="IPR000014">
    <property type="entry name" value="PAS"/>
</dbReference>
<evidence type="ECO:0000259" key="6">
    <source>
        <dbReference type="PROSITE" id="PS50883"/>
    </source>
</evidence>
<dbReference type="SMART" id="SM00052">
    <property type="entry name" value="EAL"/>
    <property type="match status" value="1"/>
</dbReference>
<dbReference type="InterPro" id="IPR043128">
    <property type="entry name" value="Rev_trsase/Diguanyl_cyclase"/>
</dbReference>
<dbReference type="Gene3D" id="3.20.20.450">
    <property type="entry name" value="EAL domain"/>
    <property type="match status" value="1"/>
</dbReference>
<dbReference type="CDD" id="cd00130">
    <property type="entry name" value="PAS"/>
    <property type="match status" value="1"/>
</dbReference>
<dbReference type="SMART" id="SM00448">
    <property type="entry name" value="REC"/>
    <property type="match status" value="1"/>
</dbReference>
<dbReference type="Gene3D" id="3.30.450.20">
    <property type="entry name" value="PAS domain"/>
    <property type="match status" value="1"/>
</dbReference>
<dbReference type="PROSITE" id="PS50110">
    <property type="entry name" value="RESPONSE_REGULATORY"/>
    <property type="match status" value="1"/>
</dbReference>
<evidence type="ECO:0000259" key="5">
    <source>
        <dbReference type="PROSITE" id="PS50113"/>
    </source>
</evidence>
<dbReference type="InterPro" id="IPR013767">
    <property type="entry name" value="PAS_fold"/>
</dbReference>
<feature type="coiled-coil region" evidence="2">
    <location>
        <begin position="140"/>
        <end position="170"/>
    </location>
</feature>
<feature type="modified residue" description="4-aspartylphosphate" evidence="1">
    <location>
        <position position="73"/>
    </location>
</feature>
<evidence type="ECO:0000313" key="9">
    <source>
        <dbReference type="Proteomes" id="UP001595476"/>
    </source>
</evidence>
<dbReference type="InterPro" id="IPR011006">
    <property type="entry name" value="CheY-like_superfamily"/>
</dbReference>
<dbReference type="PANTHER" id="PTHR44757:SF2">
    <property type="entry name" value="BIOFILM ARCHITECTURE MAINTENANCE PROTEIN MBAA"/>
    <property type="match status" value="1"/>
</dbReference>
<evidence type="ECO:0000259" key="3">
    <source>
        <dbReference type="PROSITE" id="PS50110"/>
    </source>
</evidence>
<dbReference type="RefSeq" id="WP_386718922.1">
    <property type="nucleotide sequence ID" value="NZ_JBHRSZ010000004.1"/>
</dbReference>
<dbReference type="InterPro" id="IPR035965">
    <property type="entry name" value="PAS-like_dom_sf"/>
</dbReference>
<dbReference type="EMBL" id="JBHRSZ010000004">
    <property type="protein sequence ID" value="MFC3150987.1"/>
    <property type="molecule type" value="Genomic_DNA"/>
</dbReference>
<dbReference type="InterPro" id="IPR035919">
    <property type="entry name" value="EAL_sf"/>
</dbReference>
<gene>
    <name evidence="8" type="ORF">ACFOEK_08105</name>
</gene>
<evidence type="ECO:0000313" key="8">
    <source>
        <dbReference type="EMBL" id="MFC3150987.1"/>
    </source>
</evidence>
<keyword evidence="9" id="KW-1185">Reference proteome</keyword>
<reference evidence="9" key="1">
    <citation type="journal article" date="2019" name="Int. J. Syst. Evol. Microbiol.">
        <title>The Global Catalogue of Microorganisms (GCM) 10K type strain sequencing project: providing services to taxonomists for standard genome sequencing and annotation.</title>
        <authorList>
            <consortium name="The Broad Institute Genomics Platform"/>
            <consortium name="The Broad Institute Genome Sequencing Center for Infectious Disease"/>
            <person name="Wu L."/>
            <person name="Ma J."/>
        </authorList>
    </citation>
    <scope>NUCLEOTIDE SEQUENCE [LARGE SCALE GENOMIC DNA]</scope>
    <source>
        <strain evidence="9">KCTC 52438</strain>
    </source>
</reference>
<accession>A0ABV7HI04</accession>
<dbReference type="SMART" id="SM00267">
    <property type="entry name" value="GGDEF"/>
    <property type="match status" value="1"/>
</dbReference>
<dbReference type="Pfam" id="PF00072">
    <property type="entry name" value="Response_reg"/>
    <property type="match status" value="1"/>
</dbReference>
<organism evidence="8 9">
    <name type="scientific">Litoribrevibacter euphylliae</name>
    <dbReference type="NCBI Taxonomy" id="1834034"/>
    <lineage>
        <taxon>Bacteria</taxon>
        <taxon>Pseudomonadati</taxon>
        <taxon>Pseudomonadota</taxon>
        <taxon>Gammaproteobacteria</taxon>
        <taxon>Oceanospirillales</taxon>
        <taxon>Oceanospirillaceae</taxon>
        <taxon>Litoribrevibacter</taxon>
    </lineage>
</organism>
<dbReference type="Gene3D" id="3.30.70.270">
    <property type="match status" value="1"/>
</dbReference>
<dbReference type="Proteomes" id="UP001595476">
    <property type="component" value="Unassembled WGS sequence"/>
</dbReference>
<evidence type="ECO:0000259" key="7">
    <source>
        <dbReference type="PROSITE" id="PS50887"/>
    </source>
</evidence>
<dbReference type="Gene3D" id="3.40.50.2300">
    <property type="match status" value="1"/>
</dbReference>
<evidence type="ECO:0000256" key="2">
    <source>
        <dbReference type="SAM" id="Coils"/>
    </source>
</evidence>
<dbReference type="InterPro" id="IPR052155">
    <property type="entry name" value="Biofilm_reg_signaling"/>
</dbReference>
<feature type="domain" description="GGDEF" evidence="7">
    <location>
        <begin position="322"/>
        <end position="455"/>
    </location>
</feature>
<dbReference type="PANTHER" id="PTHR44757">
    <property type="entry name" value="DIGUANYLATE CYCLASE DGCP"/>
    <property type="match status" value="1"/>
</dbReference>
<keyword evidence="2" id="KW-0175">Coiled coil</keyword>
<dbReference type="InterPro" id="IPR001789">
    <property type="entry name" value="Sig_transdc_resp-reg_receiver"/>
</dbReference>
<dbReference type="PROSITE" id="PS50883">
    <property type="entry name" value="EAL"/>
    <property type="match status" value="1"/>
</dbReference>
<dbReference type="SUPFAM" id="SSF52172">
    <property type="entry name" value="CheY-like"/>
    <property type="match status" value="1"/>
</dbReference>
<sequence>MTYNQCEAYPVPLAPRKSVVSLPKILIVDDRKENQRAIEVILENLDAEFYSAFNGEEALSMSLRHNFAVVLMDVMMPVMDGFETANLMRINQRTKHTPIIFITAADRTDEFEYKGYQAGAVDYLFKPIKPSTLESKVKVFLDLEIQRQQLKETLEDIERLKRKNQLLLKSVGEGILGLDNEGLVTFSNPAAQKLLGCSEAELENQSVLDYLILGDSKSHSIEWKDAPIYRVCSEGKMYHETLGIFRKKVEGAFPTEYHATPIYDDNKLVGVVLAFQDITERKRAEEQLSQLAQYDSLTGLNNRYSFQNLLAQSISRAKRAGSSVALLFMDLDKFKIVNDTMGHEIGDYLLQDVAVRIRKCLRDGDVIGRIGGDEFTVVLESIHTARDIAAIAQKIIEFLGEPFYLRDHEIHIGISIGIATYPESAKDEEALMKCADIAMYKVKENGRNNFRFFTETMQQEVHYSLQLENRLRVALQLNQFLLYYQPKIDPYQQKVIGFEALLRWRVGSDEFISPSDFIPKAEEMGLIISIGRWVIEQSCRQFRAWLDAGIVDESMSMAINISIKQLQHQSLKSTIKECIETYQLPIGCLEIEVTESIMIDNVEHIIKLLAELQEMGIKISIDDFGTGYSSLNYLRRLPIDALKIDMSFVRALHEGEQSQAIVKAIVSLSEILGLTVIAEGVETEEQLEFLKGLECDFIQGYYYSKPLDETKAEAYLVDFKKQYSN</sequence>
<dbReference type="InterPro" id="IPR001633">
    <property type="entry name" value="EAL_dom"/>
</dbReference>
<dbReference type="CDD" id="cd01948">
    <property type="entry name" value="EAL"/>
    <property type="match status" value="1"/>
</dbReference>
<keyword evidence="1" id="KW-0597">Phosphoprotein</keyword>
<dbReference type="PROSITE" id="PS50112">
    <property type="entry name" value="PAS"/>
    <property type="match status" value="1"/>
</dbReference>
<evidence type="ECO:0000259" key="4">
    <source>
        <dbReference type="PROSITE" id="PS50112"/>
    </source>
</evidence>
<dbReference type="SMART" id="SM00091">
    <property type="entry name" value="PAS"/>
    <property type="match status" value="1"/>
</dbReference>
<dbReference type="SUPFAM" id="SSF141868">
    <property type="entry name" value="EAL domain-like"/>
    <property type="match status" value="1"/>
</dbReference>
<dbReference type="SUPFAM" id="SSF55073">
    <property type="entry name" value="Nucleotide cyclase"/>
    <property type="match status" value="1"/>
</dbReference>
<dbReference type="InterPro" id="IPR000700">
    <property type="entry name" value="PAS-assoc_C"/>
</dbReference>
<dbReference type="InterPro" id="IPR000160">
    <property type="entry name" value="GGDEF_dom"/>
</dbReference>
<protein>
    <submittedName>
        <fullName evidence="8">EAL domain-containing protein</fullName>
    </submittedName>
</protein>
<dbReference type="SUPFAM" id="SSF55785">
    <property type="entry name" value="PYP-like sensor domain (PAS domain)"/>
    <property type="match status" value="1"/>
</dbReference>
<name>A0ABV7HI04_9GAMM</name>
<dbReference type="Pfam" id="PF00563">
    <property type="entry name" value="EAL"/>
    <property type="match status" value="1"/>
</dbReference>
<dbReference type="InterPro" id="IPR029787">
    <property type="entry name" value="Nucleotide_cyclase"/>
</dbReference>
<feature type="domain" description="PAS" evidence="4">
    <location>
        <begin position="160"/>
        <end position="211"/>
    </location>
</feature>
<dbReference type="NCBIfam" id="TIGR00229">
    <property type="entry name" value="sensory_box"/>
    <property type="match status" value="1"/>
</dbReference>
<feature type="domain" description="Response regulatory" evidence="3">
    <location>
        <begin position="24"/>
        <end position="141"/>
    </location>
</feature>
<proteinExistence type="predicted"/>
<dbReference type="PROSITE" id="PS50887">
    <property type="entry name" value="GGDEF"/>
    <property type="match status" value="1"/>
</dbReference>
<dbReference type="NCBIfam" id="TIGR00254">
    <property type="entry name" value="GGDEF"/>
    <property type="match status" value="1"/>
</dbReference>
<dbReference type="Pfam" id="PF00989">
    <property type="entry name" value="PAS"/>
    <property type="match status" value="1"/>
</dbReference>
<feature type="domain" description="PAC" evidence="5">
    <location>
        <begin position="238"/>
        <end position="290"/>
    </location>
</feature>